<dbReference type="GO" id="GO:0005762">
    <property type="term" value="C:mitochondrial large ribosomal subunit"/>
    <property type="evidence" value="ECO:0007669"/>
    <property type="project" value="InterPro"/>
</dbReference>
<protein>
    <recommendedName>
        <fullName evidence="1">RNase III domain-containing protein</fullName>
    </recommendedName>
</protein>
<dbReference type="InterPro" id="IPR000999">
    <property type="entry name" value="RNase_III_dom"/>
</dbReference>
<dbReference type="OrthoDB" id="2281895at2759"/>
<accession>A0A1E3NQ95</accession>
<dbReference type="Proteomes" id="UP000094455">
    <property type="component" value="Unassembled WGS sequence"/>
</dbReference>
<dbReference type="GO" id="GO:0006396">
    <property type="term" value="P:RNA processing"/>
    <property type="evidence" value="ECO:0007669"/>
    <property type="project" value="InterPro"/>
</dbReference>
<dbReference type="EMBL" id="KV454002">
    <property type="protein sequence ID" value="ODQ47888.1"/>
    <property type="molecule type" value="Genomic_DNA"/>
</dbReference>
<dbReference type="PANTHER" id="PTHR28160">
    <property type="entry name" value="54S RIBOSOMAL PROTEIN L15, MITOCHONDRIAL"/>
    <property type="match status" value="1"/>
</dbReference>
<dbReference type="Gene3D" id="1.10.1520.10">
    <property type="entry name" value="Ribonuclease III domain"/>
    <property type="match status" value="1"/>
</dbReference>
<evidence type="ECO:0000313" key="3">
    <source>
        <dbReference type="Proteomes" id="UP000094455"/>
    </source>
</evidence>
<dbReference type="SUPFAM" id="SSF69065">
    <property type="entry name" value="RNase III domain-like"/>
    <property type="match status" value="1"/>
</dbReference>
<evidence type="ECO:0000313" key="2">
    <source>
        <dbReference type="EMBL" id="ODQ47888.1"/>
    </source>
</evidence>
<sequence length="254" mass="28621">MQSIINKPVTIMAYEHTARGLQLRNLSKISQTRLYTINHHNTHRANTHQRLTITQQQHYHHHQQQQQRSIVFVRGQRVQGLIRDPSEVLSSDGVKYGAESDNLAPLKNYLSSLNLSTKIELPDELLLQIITHKSFAHGSKPYNAHISFLGEQILQLCATKHVVGKSKNLDAIGSLAHRIMWSDKLLAAFAESKNIDKVFFCKKALPGGNIDKLYKPKSIYSTITSSLIGAIASKYGKNAAEEFIEKELIPAYKN</sequence>
<keyword evidence="3" id="KW-1185">Reference proteome</keyword>
<dbReference type="PANTHER" id="PTHR28160:SF1">
    <property type="entry name" value="LARGE RIBOSOMAL SUBUNIT PROTEIN ML57"/>
    <property type="match status" value="1"/>
</dbReference>
<dbReference type="InterPro" id="IPR040030">
    <property type="entry name" value="Ribosomal_mL57"/>
</dbReference>
<dbReference type="Pfam" id="PF14622">
    <property type="entry name" value="Ribonucleas_3_3"/>
    <property type="match status" value="1"/>
</dbReference>
<gene>
    <name evidence="2" type="ORF">PICMEDRAFT_15763</name>
</gene>
<feature type="domain" description="RNase III" evidence="1">
    <location>
        <begin position="106"/>
        <end position="162"/>
    </location>
</feature>
<dbReference type="GO" id="GO:0003735">
    <property type="term" value="F:structural constituent of ribosome"/>
    <property type="evidence" value="ECO:0007669"/>
    <property type="project" value="InterPro"/>
</dbReference>
<name>A0A1E3NQ95_9ASCO</name>
<dbReference type="InterPro" id="IPR036389">
    <property type="entry name" value="RNase_III_sf"/>
</dbReference>
<evidence type="ECO:0000259" key="1">
    <source>
        <dbReference type="PROSITE" id="PS50142"/>
    </source>
</evidence>
<dbReference type="PROSITE" id="PS50142">
    <property type="entry name" value="RNASE_3_2"/>
    <property type="match status" value="1"/>
</dbReference>
<dbReference type="CDD" id="cd00593">
    <property type="entry name" value="RIBOc"/>
    <property type="match status" value="1"/>
</dbReference>
<dbReference type="SMART" id="SM00535">
    <property type="entry name" value="RIBOc"/>
    <property type="match status" value="1"/>
</dbReference>
<organism evidence="2 3">
    <name type="scientific">Pichia membranifaciens NRRL Y-2026</name>
    <dbReference type="NCBI Taxonomy" id="763406"/>
    <lineage>
        <taxon>Eukaryota</taxon>
        <taxon>Fungi</taxon>
        <taxon>Dikarya</taxon>
        <taxon>Ascomycota</taxon>
        <taxon>Saccharomycotina</taxon>
        <taxon>Pichiomycetes</taxon>
        <taxon>Pichiales</taxon>
        <taxon>Pichiaceae</taxon>
        <taxon>Pichia</taxon>
    </lineage>
</organism>
<dbReference type="STRING" id="763406.A0A1E3NQ95"/>
<proteinExistence type="predicted"/>
<dbReference type="GO" id="GO:0032543">
    <property type="term" value="P:mitochondrial translation"/>
    <property type="evidence" value="ECO:0007669"/>
    <property type="project" value="InterPro"/>
</dbReference>
<dbReference type="GO" id="GO:0004525">
    <property type="term" value="F:ribonuclease III activity"/>
    <property type="evidence" value="ECO:0007669"/>
    <property type="project" value="InterPro"/>
</dbReference>
<dbReference type="AlphaFoldDB" id="A0A1E3NQ95"/>
<dbReference type="GeneID" id="30177639"/>
<reference evidence="2 3" key="1">
    <citation type="journal article" date="2016" name="Proc. Natl. Acad. Sci. U.S.A.">
        <title>Comparative genomics of biotechnologically important yeasts.</title>
        <authorList>
            <person name="Riley R."/>
            <person name="Haridas S."/>
            <person name="Wolfe K.H."/>
            <person name="Lopes M.R."/>
            <person name="Hittinger C.T."/>
            <person name="Goeker M."/>
            <person name="Salamov A.A."/>
            <person name="Wisecaver J.H."/>
            <person name="Long T.M."/>
            <person name="Calvey C.H."/>
            <person name="Aerts A.L."/>
            <person name="Barry K.W."/>
            <person name="Choi C."/>
            <person name="Clum A."/>
            <person name="Coughlan A.Y."/>
            <person name="Deshpande S."/>
            <person name="Douglass A.P."/>
            <person name="Hanson S.J."/>
            <person name="Klenk H.-P."/>
            <person name="LaButti K.M."/>
            <person name="Lapidus A."/>
            <person name="Lindquist E.A."/>
            <person name="Lipzen A.M."/>
            <person name="Meier-Kolthoff J.P."/>
            <person name="Ohm R.A."/>
            <person name="Otillar R.P."/>
            <person name="Pangilinan J.L."/>
            <person name="Peng Y."/>
            <person name="Rokas A."/>
            <person name="Rosa C.A."/>
            <person name="Scheuner C."/>
            <person name="Sibirny A.A."/>
            <person name="Slot J.C."/>
            <person name="Stielow J.B."/>
            <person name="Sun H."/>
            <person name="Kurtzman C.P."/>
            <person name="Blackwell M."/>
            <person name="Grigoriev I.V."/>
            <person name="Jeffries T.W."/>
        </authorList>
    </citation>
    <scope>NUCLEOTIDE SEQUENCE [LARGE SCALE GENOMIC DNA]</scope>
    <source>
        <strain evidence="2 3">NRRL Y-2026</strain>
    </source>
</reference>
<dbReference type="RefSeq" id="XP_019019001.1">
    <property type="nucleotide sequence ID" value="XM_019160952.1"/>
</dbReference>